<dbReference type="InterPro" id="IPR015943">
    <property type="entry name" value="WD40/YVTN_repeat-like_dom_sf"/>
</dbReference>
<evidence type="ECO:0000256" key="1">
    <source>
        <dbReference type="SAM" id="Coils"/>
    </source>
</evidence>
<evidence type="ECO:0008006" key="4">
    <source>
        <dbReference type="Google" id="ProtNLM"/>
    </source>
</evidence>
<proteinExistence type="predicted"/>
<sequence>MLLESSDGTADYSGKIYITNDLGSTQGSVRLRASYNEVGTVAKPNFAIDRSTNDQAYDADPSALTYTNSLTIDGNNGYMGLGDITPDYLLELYDATSTPIFALSDDDVSHGFTDLAQADVFAHLSSLSTTAGGAQLQAFSDTDATGFTMKVGIGTTDPTDTTPAIKLIGGKLSGTTLGDLAAAETVFQVANNDNAAALTILGAGNVGIGNTAPTAFVQIEGTNKDSLTDTSDASQYYLMLRENSAVDSQGTGLAFVNAATGYVNNIGAALIFKRTGAYGQGELQFYTKQSTSDAADPVQAMVISNAGNLGIGAATPSEKLHIAGGNVLIGAQADVAGAFSKLTNTTAGTITASGTANIDKVTAAAILDGSLYIGTSETDSAEVYRYDSGTGWTKISQSTAGTIAEDGGANTAIDTISSMMVYNGSLYVGTTEGNEAEVYRYDGSTNWTVLNGTAGTFDTQTVVDGVTAMAVYKGNLYIGTTETDVAQVLRYDGGTTWTKANATAGAFSGAATIDSVTAMTVMDNYLYIGVSESNQAQIFKYSPNTGTPWTALNGTAGTFQTTANIDTVSAMTSWQHQLIFGTTELNSAEVYILDTTNGTSYPFRSLNASAGTIKTTASIDGVVGATVLNGILYITTSDSTALTELYSLDSTWTWTAVTGTAGTYITTANIDGTPVLISGNNALYLGTNEGNSAEVYKYTVTEAQSYALKFNAVSDNNGAAEASSNLNLGLLSFVAENQPFATTGSPNTGAFQFSHGIVTAFGAYDIAEDYPTRDDTLQPGDLVSVDPNEKGFVQKSAGSYESTLMGVYSEKPGMRLSQEDATINGGKAIPIALAGRVDVKVSTESGTIAKGDYITSSSTPGVAMKATRPGQVIGKALESLECPEPVEGLPQSCQGKIEVFINVSFADPNNFLASLTLDDEGNLIVPNLKVDKLAVSEELKVDGSLLAKNSAGEELTPTYTDITDPLKALAEIESKVKNLEDRVATQSAKLAQLEATSSASPSANNLNLTPPDILLATPSATLKASSLDVTSDASISGKLVAYEASISNIFKSLGETFLGNTLVAGDLTIDGTLSLSQNSLNSLTTLYIQNSPLTGGVDFFNGKVTFDKDGFLIAQKISAPEVTTNKLTISNTPIATGSATLGASIGTGKIPGGQTGVTINTDQVSTTSKIFVTLLTSSSGQALFIQTIEPGAGFTVSIDGPINHDIEFNWWIVESK</sequence>
<comment type="caution">
    <text evidence="2">The sequence shown here is derived from an EMBL/GenBank/DDBJ whole genome shotgun (WGS) entry which is preliminary data.</text>
</comment>
<name>A0A1F5MZL1_9BACT</name>
<accession>A0A1F5MZL1</accession>
<evidence type="ECO:0000313" key="3">
    <source>
        <dbReference type="Proteomes" id="UP000177135"/>
    </source>
</evidence>
<organism evidence="2 3">
    <name type="scientific">Candidatus Daviesbacteria bacterium RIFOXYD1_FULL_41_10</name>
    <dbReference type="NCBI Taxonomy" id="1797801"/>
    <lineage>
        <taxon>Bacteria</taxon>
        <taxon>Candidatus Daviesiibacteriota</taxon>
    </lineage>
</organism>
<reference evidence="2 3" key="1">
    <citation type="journal article" date="2016" name="Nat. Commun.">
        <title>Thousands of microbial genomes shed light on interconnected biogeochemical processes in an aquifer system.</title>
        <authorList>
            <person name="Anantharaman K."/>
            <person name="Brown C.T."/>
            <person name="Hug L.A."/>
            <person name="Sharon I."/>
            <person name="Castelle C.J."/>
            <person name="Probst A.J."/>
            <person name="Thomas B.C."/>
            <person name="Singh A."/>
            <person name="Wilkins M.J."/>
            <person name="Karaoz U."/>
            <person name="Brodie E.L."/>
            <person name="Williams K.H."/>
            <person name="Hubbard S.S."/>
            <person name="Banfield J.F."/>
        </authorList>
    </citation>
    <scope>NUCLEOTIDE SEQUENCE [LARGE SCALE GENOMIC DNA]</scope>
</reference>
<dbReference type="Gene3D" id="2.130.10.10">
    <property type="entry name" value="YVTN repeat-like/Quinoprotein amine dehydrogenase"/>
    <property type="match status" value="1"/>
</dbReference>
<protein>
    <recommendedName>
        <fullName evidence="4">Peptidase S74 domain-containing protein</fullName>
    </recommendedName>
</protein>
<evidence type="ECO:0000313" key="2">
    <source>
        <dbReference type="EMBL" id="OGE70836.1"/>
    </source>
</evidence>
<gene>
    <name evidence="2" type="ORF">A2617_01150</name>
</gene>
<dbReference type="EMBL" id="MFEC01000033">
    <property type="protein sequence ID" value="OGE70836.1"/>
    <property type="molecule type" value="Genomic_DNA"/>
</dbReference>
<feature type="coiled-coil region" evidence="1">
    <location>
        <begin position="969"/>
        <end position="996"/>
    </location>
</feature>
<dbReference type="AlphaFoldDB" id="A0A1F5MZL1"/>
<keyword evidence="1" id="KW-0175">Coiled coil</keyword>
<dbReference type="SUPFAM" id="SSF63825">
    <property type="entry name" value="YWTD domain"/>
    <property type="match status" value="1"/>
</dbReference>
<dbReference type="Proteomes" id="UP000177135">
    <property type="component" value="Unassembled WGS sequence"/>
</dbReference>